<evidence type="ECO:0008006" key="7">
    <source>
        <dbReference type="Google" id="ProtNLM"/>
    </source>
</evidence>
<keyword evidence="3" id="KW-0687">Ribonucleoprotein</keyword>
<dbReference type="InterPro" id="IPR052837">
    <property type="entry name" value="Mitoribosomal_bS21"/>
</dbReference>
<dbReference type="Proteomes" id="UP001201262">
    <property type="component" value="Unassembled WGS sequence"/>
</dbReference>
<name>A0AAD4KZX9_9EURO</name>
<comment type="caution">
    <text evidence="5">The sequence shown here is derived from an EMBL/GenBank/DDBJ whole genome shotgun (WGS) entry which is preliminary data.</text>
</comment>
<dbReference type="PANTHER" id="PTHR41237:SF1">
    <property type="entry name" value="SMALL RIBOSOMAL SUBUNIT PROTEIN BS21M"/>
    <property type="match status" value="1"/>
</dbReference>
<evidence type="ECO:0000313" key="6">
    <source>
        <dbReference type="Proteomes" id="UP001201262"/>
    </source>
</evidence>
<evidence type="ECO:0000256" key="3">
    <source>
        <dbReference type="ARBA" id="ARBA00023274"/>
    </source>
</evidence>
<evidence type="ECO:0000313" key="5">
    <source>
        <dbReference type="EMBL" id="KAH8703688.1"/>
    </source>
</evidence>
<feature type="non-terminal residue" evidence="5">
    <location>
        <position position="1"/>
    </location>
</feature>
<evidence type="ECO:0000256" key="1">
    <source>
        <dbReference type="ARBA" id="ARBA00006640"/>
    </source>
</evidence>
<feature type="region of interest" description="Disordered" evidence="4">
    <location>
        <begin position="27"/>
        <end position="46"/>
    </location>
</feature>
<dbReference type="Pfam" id="PF01165">
    <property type="entry name" value="Ribosomal_S21"/>
    <property type="match status" value="1"/>
</dbReference>
<feature type="compositionally biased region" description="Polar residues" evidence="4">
    <location>
        <begin position="33"/>
        <end position="42"/>
    </location>
</feature>
<proteinExistence type="inferred from homology"/>
<evidence type="ECO:0000256" key="2">
    <source>
        <dbReference type="ARBA" id="ARBA00022980"/>
    </source>
</evidence>
<accession>A0AAD4KZX9</accession>
<keyword evidence="2" id="KW-0689">Ribosomal protein</keyword>
<protein>
    <recommendedName>
        <fullName evidence="7">Ribosomal protein S21</fullName>
    </recommendedName>
</protein>
<dbReference type="RefSeq" id="XP_046076706.1">
    <property type="nucleotide sequence ID" value="XM_046215171.1"/>
</dbReference>
<dbReference type="GO" id="GO:0005763">
    <property type="term" value="C:mitochondrial small ribosomal subunit"/>
    <property type="evidence" value="ECO:0007669"/>
    <property type="project" value="TreeGrafter"/>
</dbReference>
<organism evidence="5 6">
    <name type="scientific">Talaromyces proteolyticus</name>
    <dbReference type="NCBI Taxonomy" id="1131652"/>
    <lineage>
        <taxon>Eukaryota</taxon>
        <taxon>Fungi</taxon>
        <taxon>Dikarya</taxon>
        <taxon>Ascomycota</taxon>
        <taxon>Pezizomycotina</taxon>
        <taxon>Eurotiomycetes</taxon>
        <taxon>Eurotiomycetidae</taxon>
        <taxon>Eurotiales</taxon>
        <taxon>Trichocomaceae</taxon>
        <taxon>Talaromyces</taxon>
        <taxon>Talaromyces sect. Bacilispori</taxon>
    </lineage>
</organism>
<keyword evidence="6" id="KW-1185">Reference proteome</keyword>
<dbReference type="EMBL" id="JAJTJA010000002">
    <property type="protein sequence ID" value="KAH8703688.1"/>
    <property type="molecule type" value="Genomic_DNA"/>
</dbReference>
<reference evidence="5" key="1">
    <citation type="submission" date="2021-12" db="EMBL/GenBank/DDBJ databases">
        <title>Convergent genome expansion in fungi linked to evolution of root-endophyte symbiosis.</title>
        <authorList>
            <consortium name="DOE Joint Genome Institute"/>
            <person name="Ke Y.-H."/>
            <person name="Bonito G."/>
            <person name="Liao H.-L."/>
            <person name="Looney B."/>
            <person name="Rojas-Flechas A."/>
            <person name="Nash J."/>
            <person name="Hameed K."/>
            <person name="Schadt C."/>
            <person name="Martin F."/>
            <person name="Crous P.W."/>
            <person name="Miettinen O."/>
            <person name="Magnuson J.K."/>
            <person name="Labbe J."/>
            <person name="Jacobson D."/>
            <person name="Doktycz M.J."/>
            <person name="Veneault-Fourrey C."/>
            <person name="Kuo A."/>
            <person name="Mondo S."/>
            <person name="Calhoun S."/>
            <person name="Riley R."/>
            <person name="Ohm R."/>
            <person name="LaButti K."/>
            <person name="Andreopoulos B."/>
            <person name="Pangilinan J."/>
            <person name="Nolan M."/>
            <person name="Tritt A."/>
            <person name="Clum A."/>
            <person name="Lipzen A."/>
            <person name="Daum C."/>
            <person name="Barry K."/>
            <person name="Grigoriev I.V."/>
            <person name="Vilgalys R."/>
        </authorList>
    </citation>
    <scope>NUCLEOTIDE SEQUENCE</scope>
    <source>
        <strain evidence="5">PMI_201</strain>
    </source>
</reference>
<dbReference type="GeneID" id="70245458"/>
<dbReference type="InterPro" id="IPR001911">
    <property type="entry name" value="Ribosomal_bS21"/>
</dbReference>
<dbReference type="GO" id="GO:0070124">
    <property type="term" value="P:mitochondrial translational initiation"/>
    <property type="evidence" value="ECO:0007669"/>
    <property type="project" value="TreeGrafter"/>
</dbReference>
<gene>
    <name evidence="5" type="ORF">BGW36DRAFT_369766</name>
</gene>
<dbReference type="AlphaFoldDB" id="A0AAD4KZX9"/>
<comment type="similarity">
    <text evidence="1">Belongs to the bacterial ribosomal protein bS21 family.</text>
</comment>
<evidence type="ECO:0000256" key="4">
    <source>
        <dbReference type="SAM" id="MobiDB-lite"/>
    </source>
</evidence>
<dbReference type="PANTHER" id="PTHR41237">
    <property type="entry name" value="37S RIBOSOMAL PROTEIN MRP21, MITOCHONDRIAL"/>
    <property type="match status" value="1"/>
</dbReference>
<dbReference type="GO" id="GO:0003735">
    <property type="term" value="F:structural constituent of ribosome"/>
    <property type="evidence" value="ECO:0007669"/>
    <property type="project" value="InterPro"/>
</dbReference>
<sequence length="155" mass="17803">MRDIKKKSPALRTRVLHKYPATIATPFAPATPVETTTPNPSSAPLEGSLESLATQLNLEETIRPTIKPVSLKLGPKLGRQVIVQNDRGIDCASAIRMLEISCSANQLRKQERAQKFHVRRGQLRKDIRRERWRRLFKFSFTETAKKIQRMRDQGW</sequence>